<sequence>MAWDRQRAGLVATADDHAVTPAELFFDLVFVYAITQVTALMATAPSPVRMVGGMVVLALLWWCWCCFAWLGNVVRADSGALFGVLVTVMAVVLIVSFAVPEVFADEPGGLPAALLFVLCYGAVRVLHLVSYWVSAPGDAALRRTLRRTALVSVLPPLALLLAGSAYTGRTQLLLWLGAVAVDYGGIYVTGSSGWRVNSPGHFAERHGLIVIIALGESIVAMGVGVSGFPLTVAVLGAATAGLLLSASLWWLYFRRLGEAAEHRLAGLAGDDRTRFARDAYTFLHLPLVAGVVLCALGMKKVLQQVADTGHYGLAEPLHGVVAWSLTGGVGVYLLGAAALAWRSTGRPPRVLLAGGVCGVLAGPLVGLVPGLVALVALTAATVGLLTAHGRPGAPATAPAKAPAEA</sequence>
<dbReference type="Proteomes" id="UP001052739">
    <property type="component" value="Unassembled WGS sequence"/>
</dbReference>
<name>A0ABQ3PNY8_9ACTN</name>
<feature type="transmembrane region" description="Helical" evidence="1">
    <location>
        <begin position="279"/>
        <end position="298"/>
    </location>
</feature>
<feature type="transmembrane region" description="Helical" evidence="1">
    <location>
        <begin position="82"/>
        <end position="100"/>
    </location>
</feature>
<evidence type="ECO:0000256" key="1">
    <source>
        <dbReference type="SAM" id="Phobius"/>
    </source>
</evidence>
<feature type="transmembrane region" description="Helical" evidence="1">
    <location>
        <begin position="112"/>
        <end position="133"/>
    </location>
</feature>
<dbReference type="PANTHER" id="PTHR36840">
    <property type="entry name" value="BLL5714 PROTEIN"/>
    <property type="match status" value="1"/>
</dbReference>
<feature type="transmembrane region" description="Helical" evidence="1">
    <location>
        <begin position="318"/>
        <end position="341"/>
    </location>
</feature>
<keyword evidence="1" id="KW-0812">Transmembrane</keyword>
<proteinExistence type="predicted"/>
<feature type="transmembrane region" description="Helical" evidence="1">
    <location>
        <begin position="50"/>
        <end position="70"/>
    </location>
</feature>
<dbReference type="EMBL" id="BNDW01000102">
    <property type="protein sequence ID" value="GHI26725.1"/>
    <property type="molecule type" value="Genomic_DNA"/>
</dbReference>
<reference evidence="2" key="1">
    <citation type="submission" date="2024-05" db="EMBL/GenBank/DDBJ databases">
        <title>Whole genome shotgun sequence of Streptomyces hydrogenans NBRC 13475.</title>
        <authorList>
            <person name="Komaki H."/>
            <person name="Tamura T."/>
        </authorList>
    </citation>
    <scope>NUCLEOTIDE SEQUENCE</scope>
    <source>
        <strain evidence="2">NBRC 13475</strain>
    </source>
</reference>
<evidence type="ECO:0000313" key="3">
    <source>
        <dbReference type="Proteomes" id="UP001052739"/>
    </source>
</evidence>
<keyword evidence="1" id="KW-0472">Membrane</keyword>
<feature type="transmembrane region" description="Helical" evidence="1">
    <location>
        <begin position="232"/>
        <end position="253"/>
    </location>
</feature>
<gene>
    <name evidence="2" type="ORF">Shyd_80960</name>
</gene>
<dbReference type="Pfam" id="PF06772">
    <property type="entry name" value="LtrA"/>
    <property type="match status" value="1"/>
</dbReference>
<comment type="caution">
    <text evidence="2">The sequence shown here is derived from an EMBL/GenBank/DDBJ whole genome shotgun (WGS) entry which is preliminary data.</text>
</comment>
<feature type="transmembrane region" description="Helical" evidence="1">
    <location>
        <begin position="350"/>
        <end position="377"/>
    </location>
</feature>
<organism evidence="2 3">
    <name type="scientific">Streptomyces hydrogenans</name>
    <dbReference type="NCBI Taxonomy" id="1873719"/>
    <lineage>
        <taxon>Bacteria</taxon>
        <taxon>Bacillati</taxon>
        <taxon>Actinomycetota</taxon>
        <taxon>Actinomycetes</taxon>
        <taxon>Kitasatosporales</taxon>
        <taxon>Streptomycetaceae</taxon>
        <taxon>Streptomyces</taxon>
    </lineage>
</organism>
<feature type="transmembrane region" description="Helical" evidence="1">
    <location>
        <begin position="206"/>
        <end position="226"/>
    </location>
</feature>
<keyword evidence="1" id="KW-1133">Transmembrane helix</keyword>
<evidence type="ECO:0000313" key="2">
    <source>
        <dbReference type="EMBL" id="GHI26725.1"/>
    </source>
</evidence>
<feature type="transmembrane region" description="Helical" evidence="1">
    <location>
        <begin position="24"/>
        <end position="44"/>
    </location>
</feature>
<feature type="transmembrane region" description="Helical" evidence="1">
    <location>
        <begin position="145"/>
        <end position="166"/>
    </location>
</feature>
<protein>
    <submittedName>
        <fullName evidence="2">Low temperature requirement protein A</fullName>
    </submittedName>
</protein>
<dbReference type="InterPro" id="IPR010640">
    <property type="entry name" value="Low_temperature_requirement_A"/>
</dbReference>
<keyword evidence="3" id="KW-1185">Reference proteome</keyword>
<dbReference type="PANTHER" id="PTHR36840:SF1">
    <property type="entry name" value="BLL5714 PROTEIN"/>
    <property type="match status" value="1"/>
</dbReference>
<feature type="transmembrane region" description="Helical" evidence="1">
    <location>
        <begin position="172"/>
        <end position="194"/>
    </location>
</feature>
<dbReference type="RefSeq" id="WP_226652779.1">
    <property type="nucleotide sequence ID" value="NZ_BNDW01000102.1"/>
</dbReference>
<accession>A0ABQ3PNY8</accession>